<organism evidence="7 8">
    <name type="scientific">Trichoderma harzianum</name>
    <name type="common">Hypocrea lixii</name>
    <dbReference type="NCBI Taxonomy" id="5544"/>
    <lineage>
        <taxon>Eukaryota</taxon>
        <taxon>Fungi</taxon>
        <taxon>Dikarya</taxon>
        <taxon>Ascomycota</taxon>
        <taxon>Pezizomycotina</taxon>
        <taxon>Sordariomycetes</taxon>
        <taxon>Hypocreomycetidae</taxon>
        <taxon>Hypocreales</taxon>
        <taxon>Hypocreaceae</taxon>
        <taxon>Trichoderma</taxon>
    </lineage>
</organism>
<keyword evidence="4" id="KW-0788">Thiol protease</keyword>
<dbReference type="SUPFAM" id="SSF54001">
    <property type="entry name" value="Cysteine proteinases"/>
    <property type="match status" value="1"/>
</dbReference>
<evidence type="ECO:0000256" key="4">
    <source>
        <dbReference type="ARBA" id="ARBA00022807"/>
    </source>
</evidence>
<feature type="compositionally biased region" description="Basic and acidic residues" evidence="5">
    <location>
        <begin position="305"/>
        <end position="331"/>
    </location>
</feature>
<protein>
    <recommendedName>
        <fullName evidence="6">Ubiquitin-like protease family profile domain-containing protein</fullName>
    </recommendedName>
</protein>
<proteinExistence type="inferred from homology"/>
<dbReference type="GO" id="GO:0006508">
    <property type="term" value="P:proteolysis"/>
    <property type="evidence" value="ECO:0007669"/>
    <property type="project" value="UniProtKB-KW"/>
</dbReference>
<evidence type="ECO:0000259" key="6">
    <source>
        <dbReference type="PROSITE" id="PS50600"/>
    </source>
</evidence>
<feature type="compositionally biased region" description="Low complexity" evidence="5">
    <location>
        <begin position="472"/>
        <end position="495"/>
    </location>
</feature>
<name>A0A0F9ZV54_TRIHA</name>
<keyword evidence="2" id="KW-0645">Protease</keyword>
<feature type="compositionally biased region" description="Basic and acidic residues" evidence="5">
    <location>
        <begin position="254"/>
        <end position="294"/>
    </location>
</feature>
<dbReference type="PROSITE" id="PS50600">
    <property type="entry name" value="ULP_PROTEASE"/>
    <property type="match status" value="1"/>
</dbReference>
<dbReference type="Gene3D" id="3.40.395.10">
    <property type="entry name" value="Adenoviral Proteinase, Chain A"/>
    <property type="match status" value="1"/>
</dbReference>
<dbReference type="AlphaFoldDB" id="A0A0F9ZV54"/>
<dbReference type="InterPro" id="IPR044613">
    <property type="entry name" value="Nep1/2-like"/>
</dbReference>
<dbReference type="Proteomes" id="UP000034112">
    <property type="component" value="Unassembled WGS sequence"/>
</dbReference>
<evidence type="ECO:0000256" key="3">
    <source>
        <dbReference type="ARBA" id="ARBA00022801"/>
    </source>
</evidence>
<evidence type="ECO:0000313" key="7">
    <source>
        <dbReference type="EMBL" id="KKO96988.1"/>
    </source>
</evidence>
<feature type="compositionally biased region" description="Low complexity" evidence="5">
    <location>
        <begin position="392"/>
        <end position="438"/>
    </location>
</feature>
<dbReference type="InterPro" id="IPR003653">
    <property type="entry name" value="Peptidase_C48_C"/>
</dbReference>
<comment type="caution">
    <text evidence="7">The sequence shown here is derived from an EMBL/GenBank/DDBJ whole genome shotgun (WGS) entry which is preliminary data.</text>
</comment>
<keyword evidence="3" id="KW-0378">Hydrolase</keyword>
<dbReference type="Pfam" id="PF02902">
    <property type="entry name" value="Peptidase_C48"/>
    <property type="match status" value="1"/>
</dbReference>
<dbReference type="FunFam" id="3.40.395.10:FF:000008">
    <property type="entry name" value="Ulp1 protease family protein"/>
    <property type="match status" value="1"/>
</dbReference>
<accession>A0A0F9ZV54</accession>
<dbReference type="GO" id="GO:0000338">
    <property type="term" value="P:protein deneddylation"/>
    <property type="evidence" value="ECO:0007669"/>
    <property type="project" value="UniProtKB-ARBA"/>
</dbReference>
<evidence type="ECO:0000256" key="1">
    <source>
        <dbReference type="ARBA" id="ARBA00005234"/>
    </source>
</evidence>
<feature type="domain" description="Ubiquitin-like protease family profile" evidence="6">
    <location>
        <begin position="27"/>
        <end position="188"/>
    </location>
</feature>
<reference evidence="8" key="1">
    <citation type="journal article" date="2015" name="Genome Announc.">
        <title>Draft whole-genome sequence of the biocontrol agent Trichoderma harzianum T6776.</title>
        <authorList>
            <person name="Baroncelli R."/>
            <person name="Piaggeschi G."/>
            <person name="Fiorini L."/>
            <person name="Bertolini E."/>
            <person name="Zapparata A."/>
            <person name="Pe M.E."/>
            <person name="Sarrocco S."/>
            <person name="Vannacci G."/>
        </authorList>
    </citation>
    <scope>NUCLEOTIDE SEQUENCE [LARGE SCALE GENOMIC DNA]</scope>
    <source>
        <strain evidence="8">T6776</strain>
    </source>
</reference>
<evidence type="ECO:0000256" key="2">
    <source>
        <dbReference type="ARBA" id="ARBA00022670"/>
    </source>
</evidence>
<dbReference type="GO" id="GO:0008234">
    <property type="term" value="F:cysteine-type peptidase activity"/>
    <property type="evidence" value="ECO:0007669"/>
    <property type="project" value="UniProtKB-KW"/>
</dbReference>
<dbReference type="GO" id="GO:0019784">
    <property type="term" value="F:deNEDDylase activity"/>
    <property type="evidence" value="ECO:0007669"/>
    <property type="project" value="InterPro"/>
</dbReference>
<dbReference type="InterPro" id="IPR038765">
    <property type="entry name" value="Papain-like_cys_pep_sf"/>
</dbReference>
<feature type="region of interest" description="Disordered" evidence="5">
    <location>
        <begin position="254"/>
        <end position="507"/>
    </location>
</feature>
<evidence type="ECO:0000256" key="5">
    <source>
        <dbReference type="SAM" id="MobiDB-lite"/>
    </source>
</evidence>
<dbReference type="PANTHER" id="PTHR46468:SF1">
    <property type="entry name" value="SENTRIN-SPECIFIC PROTEASE 8"/>
    <property type="match status" value="1"/>
</dbReference>
<dbReference type="EMBL" id="JOKZ01000672">
    <property type="protein sequence ID" value="KKO96988.1"/>
    <property type="molecule type" value="Genomic_DNA"/>
</dbReference>
<gene>
    <name evidence="7" type="ORF">THAR02_10913</name>
</gene>
<sequence>MPFRQRMARHFGDSLSPEKAYLSYYDVLLTVEDIKSLKNDWLTDNNIAFWEEYLEHETLPRFPQARIILLRPSMTFLLMKEPDMRHVQAALPDFSKVTHVFLPINDNRNVAQAEGGSHWSLLLVSVLDGIAFHYDSLGGANYAEAALATRKLGTIVGRQIRFINLEDSPQQENGSDCGVFVCLLMRHLLVKRLLVANAREKVSMSMAGKMVDSNGGRKEMLKIIENLRKEGERRRSDARRTARFGSWEEFEKRLAGQHEGEKTKTKESRVLPEDTKVDKPRVAKRKAVDAKLDDSEAGSGKKKSPKTDDVKTKDVKTKDLKAKDVKTKDSKTSNSKTTTSKTSTSKTSTPKTGASKTGASKTGASKTGAPKAAKQPERPTTKAKSAGKGQLPSPSSSSRSTTSSQSPKSSSSGVSKSPRTPTKKSPQSSQSSQSTPTPVRMRRIVQPPLDPNKPNLLEMKFGLMKGLKRTNSSSSSSSSSSSKSPAVTVKPAKAAPIKDRGLKAALR</sequence>
<dbReference type="OrthoDB" id="5065855at2759"/>
<evidence type="ECO:0000313" key="8">
    <source>
        <dbReference type="Proteomes" id="UP000034112"/>
    </source>
</evidence>
<dbReference type="PANTHER" id="PTHR46468">
    <property type="entry name" value="SENTRIN-SPECIFIC PROTEASE 8"/>
    <property type="match status" value="1"/>
</dbReference>
<feature type="compositionally biased region" description="Low complexity" evidence="5">
    <location>
        <begin position="332"/>
        <end position="357"/>
    </location>
</feature>
<comment type="similarity">
    <text evidence="1">Belongs to the peptidase C48 family.</text>
</comment>
<feature type="compositionally biased region" description="Basic and acidic residues" evidence="5">
    <location>
        <begin position="496"/>
        <end position="507"/>
    </location>
</feature>